<evidence type="ECO:0000313" key="3">
    <source>
        <dbReference type="Proteomes" id="UP001338125"/>
    </source>
</evidence>
<dbReference type="InterPro" id="IPR010730">
    <property type="entry name" value="HET"/>
</dbReference>
<keyword evidence="3" id="KW-1185">Reference proteome</keyword>
<gene>
    <name evidence="2" type="ORF">PT974_10739</name>
</gene>
<feature type="domain" description="Heterokaryon incompatibility" evidence="1">
    <location>
        <begin position="46"/>
        <end position="180"/>
    </location>
</feature>
<name>A0ABR0SAW5_9HYPO</name>
<organism evidence="2 3">
    <name type="scientific">Cladobotryum mycophilum</name>
    <dbReference type="NCBI Taxonomy" id="491253"/>
    <lineage>
        <taxon>Eukaryota</taxon>
        <taxon>Fungi</taxon>
        <taxon>Dikarya</taxon>
        <taxon>Ascomycota</taxon>
        <taxon>Pezizomycotina</taxon>
        <taxon>Sordariomycetes</taxon>
        <taxon>Hypocreomycetidae</taxon>
        <taxon>Hypocreales</taxon>
        <taxon>Hypocreaceae</taxon>
        <taxon>Cladobotryum</taxon>
    </lineage>
</organism>
<dbReference type="Pfam" id="PF26639">
    <property type="entry name" value="Het-6_barrel"/>
    <property type="match status" value="1"/>
</dbReference>
<accession>A0ABR0SAW5</accession>
<dbReference type="PANTHER" id="PTHR24148">
    <property type="entry name" value="ANKYRIN REPEAT DOMAIN-CONTAINING PROTEIN 39 HOMOLOG-RELATED"/>
    <property type="match status" value="1"/>
</dbReference>
<dbReference type="EMBL" id="JAVFKD010000015">
    <property type="protein sequence ID" value="KAK5989233.1"/>
    <property type="molecule type" value="Genomic_DNA"/>
</dbReference>
<reference evidence="2 3" key="1">
    <citation type="submission" date="2024-01" db="EMBL/GenBank/DDBJ databases">
        <title>Complete genome of Cladobotryum mycophilum ATHUM6906.</title>
        <authorList>
            <person name="Christinaki A.C."/>
            <person name="Myridakis A.I."/>
            <person name="Kouvelis V.N."/>
        </authorList>
    </citation>
    <scope>NUCLEOTIDE SEQUENCE [LARGE SCALE GENOMIC DNA]</scope>
    <source>
        <strain evidence="2 3">ATHUM6906</strain>
    </source>
</reference>
<comment type="caution">
    <text evidence="2">The sequence shown here is derived from an EMBL/GenBank/DDBJ whole genome shotgun (WGS) entry which is preliminary data.</text>
</comment>
<dbReference type="Pfam" id="PF06985">
    <property type="entry name" value="HET"/>
    <property type="match status" value="1"/>
</dbReference>
<evidence type="ECO:0000313" key="2">
    <source>
        <dbReference type="EMBL" id="KAK5989233.1"/>
    </source>
</evidence>
<proteinExistence type="predicted"/>
<dbReference type="PANTHER" id="PTHR24148:SF73">
    <property type="entry name" value="HET DOMAIN PROTEIN (AFU_ORTHOLOGUE AFUA_8G01020)"/>
    <property type="match status" value="1"/>
</dbReference>
<evidence type="ECO:0000259" key="1">
    <source>
        <dbReference type="Pfam" id="PF06985"/>
    </source>
</evidence>
<dbReference type="InterPro" id="IPR052895">
    <property type="entry name" value="HetReg/Transcr_Mod"/>
</dbReference>
<dbReference type="Proteomes" id="UP001338125">
    <property type="component" value="Unassembled WGS sequence"/>
</dbReference>
<sequence>MAELDSYPKLSDQRSIRVIKLHGASNPDDLICFDLITVSLNAPPAYEALSYTWGGQPLDQLVYANGREYHVTGNTRAAMRRLRPNKLGAFRYLWIDAICINQRDTTEKSSQVQMMDDIFANAERVNIWLGEGNNLSAFIMMWIRFLSLPISPFNFRERIQAGVAYMASREYWQRIWTIQEARANSQCFALCGSSMPLDMQSFYMGNMLVRFFYTVYDIHKVSPPYYLHDNFSTLSMFALRNPELNIDVLDSLCLKKSTLEVDKIFAVRALFPQSLGKMTVDYSQSTSDIFTNAAYLFLGAEGRVEFFRYACHGYRNDGFPSWVPAWTTPTNIPKWLGRFGPKTISKKAVFLQGEDKRVLRLGGIRVDTATAVISELFPINPPPSDPKSVFIDLIAAEKAFTVFRAWIDASVTTREEGPYPWLIHFTALLAKISDLDEEKLRSWLPRTWYESDYGIGQPLPYRWGATKYLKDNHEAREFTREFLKLTSGRSLFTTKGGRVGMSTLVIREGDEVALLTGETLPYLIRQCPDQPGKYTLVAPCWLSGAVDGEPWPLVSGGDGVHPVRYEVELENLEYIELV</sequence>
<protein>
    <submittedName>
        <fullName evidence="2">Heterokaryon incompatibility 6-like protein</fullName>
    </submittedName>
</protein>